<evidence type="ECO:0008006" key="2">
    <source>
        <dbReference type="Google" id="ProtNLM"/>
    </source>
</evidence>
<reference evidence="1" key="1">
    <citation type="submission" date="2014-01" db="EMBL/GenBank/DDBJ databases">
        <authorList>
            <person name="Brown-Elliot B."/>
            <person name="Wallace R."/>
            <person name="Lenaerts A."/>
            <person name="Ordway D."/>
            <person name="DeGroote M.A."/>
            <person name="Parker T."/>
            <person name="Sizemore C."/>
            <person name="Tallon L.J."/>
            <person name="Sadzewicz L.K."/>
            <person name="Sengamalay N."/>
            <person name="Fraser C.M."/>
            <person name="Hine E."/>
            <person name="Shefchek K.A."/>
            <person name="Das S.P."/>
            <person name="Tettelin H."/>
        </authorList>
    </citation>
    <scope>NUCLEOTIDE SEQUENCE [LARGE SCALE GENOMIC DNA]</scope>
    <source>
        <strain evidence="1">4042</strain>
    </source>
</reference>
<name>X8CMG9_MYCXE</name>
<comment type="caution">
    <text evidence="1">The sequence shown here is derived from an EMBL/GenBank/DDBJ whole genome shotgun (WGS) entry which is preliminary data.</text>
</comment>
<evidence type="ECO:0000313" key="1">
    <source>
        <dbReference type="EMBL" id="EUA56653.1"/>
    </source>
</evidence>
<gene>
    <name evidence="1" type="ORF">I553_8705</name>
</gene>
<protein>
    <recommendedName>
        <fullName evidence="2">PE family protein</fullName>
    </recommendedName>
</protein>
<dbReference type="AlphaFoldDB" id="X8CMG9"/>
<dbReference type="EMBL" id="JAOB01000029">
    <property type="protein sequence ID" value="EUA56653.1"/>
    <property type="molecule type" value="Genomic_DNA"/>
</dbReference>
<organism evidence="1">
    <name type="scientific">Mycobacterium xenopi 4042</name>
    <dbReference type="NCBI Taxonomy" id="1299334"/>
    <lineage>
        <taxon>Bacteria</taxon>
        <taxon>Bacillati</taxon>
        <taxon>Actinomycetota</taxon>
        <taxon>Actinomycetes</taxon>
        <taxon>Mycobacteriales</taxon>
        <taxon>Mycobacteriaceae</taxon>
        <taxon>Mycobacterium</taxon>
    </lineage>
</organism>
<dbReference type="PATRIC" id="fig|1299334.3.peg.2801"/>
<proteinExistence type="predicted"/>
<accession>X8CMG9</accession>
<sequence length="76" mass="7419">MASAAGSLTESGELAGAAAASMHGAFDGYCAAFAQRLRTASTALVGAAGLFTVMEDTNSQVLASIAPGGDAPTRQV</sequence>